<sequence length="143" mass="15660">MYILSATPREASDSPSHAPPKRKLGNHCDALHFDPTASGEFALYWDGAGAGLAPLPLISDITLMVDKNAKSALSLRLFGTDITTFEKESEAVQKELVFANSLPKKRSRGAAAVAVADELLEWIAIKWSLNINPRRKSYIRIPI</sequence>
<reference evidence="2 3" key="1">
    <citation type="journal article" date="2019" name="Nat. Ecol. Evol.">
        <title>Megaphylogeny resolves global patterns of mushroom evolution.</title>
        <authorList>
            <person name="Varga T."/>
            <person name="Krizsan K."/>
            <person name="Foldi C."/>
            <person name="Dima B."/>
            <person name="Sanchez-Garcia M."/>
            <person name="Sanchez-Ramirez S."/>
            <person name="Szollosi G.J."/>
            <person name="Szarkandi J.G."/>
            <person name="Papp V."/>
            <person name="Albert L."/>
            <person name="Andreopoulos W."/>
            <person name="Angelini C."/>
            <person name="Antonin V."/>
            <person name="Barry K.W."/>
            <person name="Bougher N.L."/>
            <person name="Buchanan P."/>
            <person name="Buyck B."/>
            <person name="Bense V."/>
            <person name="Catcheside P."/>
            <person name="Chovatia M."/>
            <person name="Cooper J."/>
            <person name="Damon W."/>
            <person name="Desjardin D."/>
            <person name="Finy P."/>
            <person name="Geml J."/>
            <person name="Haridas S."/>
            <person name="Hughes K."/>
            <person name="Justo A."/>
            <person name="Karasinski D."/>
            <person name="Kautmanova I."/>
            <person name="Kiss B."/>
            <person name="Kocsube S."/>
            <person name="Kotiranta H."/>
            <person name="LaButti K.M."/>
            <person name="Lechner B.E."/>
            <person name="Liimatainen K."/>
            <person name="Lipzen A."/>
            <person name="Lukacs Z."/>
            <person name="Mihaltcheva S."/>
            <person name="Morgado L.N."/>
            <person name="Niskanen T."/>
            <person name="Noordeloos M.E."/>
            <person name="Ohm R.A."/>
            <person name="Ortiz-Santana B."/>
            <person name="Ovrebo C."/>
            <person name="Racz N."/>
            <person name="Riley R."/>
            <person name="Savchenko A."/>
            <person name="Shiryaev A."/>
            <person name="Soop K."/>
            <person name="Spirin V."/>
            <person name="Szebenyi C."/>
            <person name="Tomsovsky M."/>
            <person name="Tulloss R.E."/>
            <person name="Uehling J."/>
            <person name="Grigoriev I.V."/>
            <person name="Vagvolgyi C."/>
            <person name="Papp T."/>
            <person name="Martin F.M."/>
            <person name="Miettinen O."/>
            <person name="Hibbett D.S."/>
            <person name="Nagy L.G."/>
        </authorList>
    </citation>
    <scope>NUCLEOTIDE SEQUENCE [LARGE SCALE GENOMIC DNA]</scope>
    <source>
        <strain evidence="2 3">CBS 121175</strain>
    </source>
</reference>
<evidence type="ECO:0000313" key="3">
    <source>
        <dbReference type="Proteomes" id="UP000307440"/>
    </source>
</evidence>
<proteinExistence type="predicted"/>
<name>A0A5C3KXS6_COPMA</name>
<keyword evidence="3" id="KW-1185">Reference proteome</keyword>
<protein>
    <submittedName>
        <fullName evidence="2">Uncharacterized protein</fullName>
    </submittedName>
</protein>
<accession>A0A5C3KXS6</accession>
<gene>
    <name evidence="2" type="ORF">FA15DRAFT_655185</name>
</gene>
<dbReference type="Proteomes" id="UP000307440">
    <property type="component" value="Unassembled WGS sequence"/>
</dbReference>
<evidence type="ECO:0000313" key="2">
    <source>
        <dbReference type="EMBL" id="TFK25366.1"/>
    </source>
</evidence>
<evidence type="ECO:0000256" key="1">
    <source>
        <dbReference type="SAM" id="MobiDB-lite"/>
    </source>
</evidence>
<organism evidence="2 3">
    <name type="scientific">Coprinopsis marcescibilis</name>
    <name type="common">Agaric fungus</name>
    <name type="synonym">Psathyrella marcescibilis</name>
    <dbReference type="NCBI Taxonomy" id="230819"/>
    <lineage>
        <taxon>Eukaryota</taxon>
        <taxon>Fungi</taxon>
        <taxon>Dikarya</taxon>
        <taxon>Basidiomycota</taxon>
        <taxon>Agaricomycotina</taxon>
        <taxon>Agaricomycetes</taxon>
        <taxon>Agaricomycetidae</taxon>
        <taxon>Agaricales</taxon>
        <taxon>Agaricineae</taxon>
        <taxon>Psathyrellaceae</taxon>
        <taxon>Coprinopsis</taxon>
    </lineage>
</organism>
<feature type="region of interest" description="Disordered" evidence="1">
    <location>
        <begin position="1"/>
        <end position="23"/>
    </location>
</feature>
<dbReference type="EMBL" id="ML210187">
    <property type="protein sequence ID" value="TFK25366.1"/>
    <property type="molecule type" value="Genomic_DNA"/>
</dbReference>
<dbReference type="AlphaFoldDB" id="A0A5C3KXS6"/>